<dbReference type="PANTHER" id="PTHR38599:SF1">
    <property type="entry name" value="CUPIN DOMAIN PROTEIN (AFU_ORTHOLOGUE AFUA_3G13620)"/>
    <property type="match status" value="1"/>
</dbReference>
<dbReference type="Gene3D" id="2.60.120.10">
    <property type="entry name" value="Jelly Rolls"/>
    <property type="match status" value="1"/>
</dbReference>
<dbReference type="InterPro" id="IPR011051">
    <property type="entry name" value="RmlC_Cupin_sf"/>
</dbReference>
<organism evidence="2 3">
    <name type="scientific">Actinospica durhamensis</name>
    <dbReference type="NCBI Taxonomy" id="1508375"/>
    <lineage>
        <taxon>Bacteria</taxon>
        <taxon>Bacillati</taxon>
        <taxon>Actinomycetota</taxon>
        <taxon>Actinomycetes</taxon>
        <taxon>Catenulisporales</taxon>
        <taxon>Actinospicaceae</taxon>
        <taxon>Actinospica</taxon>
    </lineage>
</organism>
<dbReference type="PANTHER" id="PTHR38599">
    <property type="entry name" value="CUPIN DOMAIN PROTEIN (AFU_ORTHOLOGUE AFUA_3G13620)"/>
    <property type="match status" value="1"/>
</dbReference>
<dbReference type="AlphaFoldDB" id="A0A941EMC3"/>
<accession>A0A941EMC3</accession>
<sequence>MENQQPAVSRAIVLDVPLDPALATGRMQVRRITMGPGVAAGPHVHNGPVFGNIVEGSVVYQIKGEPESLLRVGDVFYEPADTVIARFDATDEGVVFFGYFPLLADQEPTLTAVEPRD</sequence>
<dbReference type="Proteomes" id="UP000675781">
    <property type="component" value="Unassembled WGS sequence"/>
</dbReference>
<evidence type="ECO:0000313" key="2">
    <source>
        <dbReference type="EMBL" id="MBR7835055.1"/>
    </source>
</evidence>
<evidence type="ECO:0000259" key="1">
    <source>
        <dbReference type="Pfam" id="PF07883"/>
    </source>
</evidence>
<protein>
    <submittedName>
        <fullName evidence="2">Cupin domain-containing protein</fullName>
    </submittedName>
</protein>
<dbReference type="EMBL" id="JAGSOG010000081">
    <property type="protein sequence ID" value="MBR7835055.1"/>
    <property type="molecule type" value="Genomic_DNA"/>
</dbReference>
<feature type="domain" description="Cupin type-2" evidence="1">
    <location>
        <begin position="32"/>
        <end position="82"/>
    </location>
</feature>
<evidence type="ECO:0000313" key="3">
    <source>
        <dbReference type="Proteomes" id="UP000675781"/>
    </source>
</evidence>
<proteinExistence type="predicted"/>
<gene>
    <name evidence="2" type="ORF">KDL01_17400</name>
</gene>
<comment type="caution">
    <text evidence="2">The sequence shown here is derived from an EMBL/GenBank/DDBJ whole genome shotgun (WGS) entry which is preliminary data.</text>
</comment>
<name>A0A941EMC3_9ACTN</name>
<reference evidence="2" key="1">
    <citation type="submission" date="2021-04" db="EMBL/GenBank/DDBJ databases">
        <title>Genome based classification of Actinospica acidithermotolerans sp. nov., an actinobacterium isolated from an Indonesian hot spring.</title>
        <authorList>
            <person name="Kusuma A.B."/>
            <person name="Putra K.E."/>
            <person name="Nafisah S."/>
            <person name="Loh J."/>
            <person name="Nouioui I."/>
            <person name="Goodfellow M."/>
        </authorList>
    </citation>
    <scope>NUCLEOTIDE SEQUENCE</scope>
    <source>
        <strain evidence="2">CSCA 57</strain>
    </source>
</reference>
<dbReference type="Pfam" id="PF07883">
    <property type="entry name" value="Cupin_2"/>
    <property type="match status" value="1"/>
</dbReference>
<dbReference type="InterPro" id="IPR013096">
    <property type="entry name" value="Cupin_2"/>
</dbReference>
<dbReference type="InterPro" id="IPR014710">
    <property type="entry name" value="RmlC-like_jellyroll"/>
</dbReference>
<dbReference type="SUPFAM" id="SSF51182">
    <property type="entry name" value="RmlC-like cupins"/>
    <property type="match status" value="1"/>
</dbReference>
<keyword evidence="3" id="KW-1185">Reference proteome</keyword>
<dbReference type="RefSeq" id="WP_212529570.1">
    <property type="nucleotide sequence ID" value="NZ_JAGSOG010000081.1"/>
</dbReference>